<evidence type="ECO:0000256" key="1">
    <source>
        <dbReference type="ARBA" id="ARBA00022603"/>
    </source>
</evidence>
<proteinExistence type="predicted"/>
<feature type="domain" description="Methyltransferase type 11" evidence="4">
    <location>
        <begin position="62"/>
        <end position="151"/>
    </location>
</feature>
<dbReference type="Proteomes" id="UP000256269">
    <property type="component" value="Unassembled WGS sequence"/>
</dbReference>
<dbReference type="PANTHER" id="PTHR43464:SF19">
    <property type="entry name" value="UBIQUINONE BIOSYNTHESIS O-METHYLTRANSFERASE, MITOCHONDRIAL"/>
    <property type="match status" value="1"/>
</dbReference>
<evidence type="ECO:0000313" key="6">
    <source>
        <dbReference type="Proteomes" id="UP000256269"/>
    </source>
</evidence>
<dbReference type="InterPro" id="IPR013216">
    <property type="entry name" value="Methyltransf_11"/>
</dbReference>
<keyword evidence="3" id="KW-0949">S-adenosyl-L-methionine</keyword>
<evidence type="ECO:0000256" key="2">
    <source>
        <dbReference type="ARBA" id="ARBA00022679"/>
    </source>
</evidence>
<evidence type="ECO:0000259" key="4">
    <source>
        <dbReference type="Pfam" id="PF08241"/>
    </source>
</evidence>
<dbReference type="GO" id="GO:0032259">
    <property type="term" value="P:methylation"/>
    <property type="evidence" value="ECO:0007669"/>
    <property type="project" value="UniProtKB-KW"/>
</dbReference>
<name>A0A3E0HJ63_9PSEU</name>
<evidence type="ECO:0000256" key="3">
    <source>
        <dbReference type="ARBA" id="ARBA00022691"/>
    </source>
</evidence>
<dbReference type="Gene3D" id="3.40.50.150">
    <property type="entry name" value="Vaccinia Virus protein VP39"/>
    <property type="match status" value="1"/>
</dbReference>
<dbReference type="EMBL" id="QUNO01000007">
    <property type="protein sequence ID" value="REH46115.1"/>
    <property type="molecule type" value="Genomic_DNA"/>
</dbReference>
<dbReference type="PANTHER" id="PTHR43464">
    <property type="entry name" value="METHYLTRANSFERASE"/>
    <property type="match status" value="1"/>
</dbReference>
<dbReference type="RefSeq" id="WP_246015397.1">
    <property type="nucleotide sequence ID" value="NZ_CP144375.1"/>
</dbReference>
<keyword evidence="6" id="KW-1185">Reference proteome</keyword>
<sequence>MTTYVRPKRWTGPVRARNDPEQYNDLADQWWKPNGPMAGLHWLAAARADLLPPADRPRALLVDLACGAGLLAPHLVDKGYLHLGFDLSAPALAQAAQHGVCAVRADVLRIPLPDSCADVVVAGEILEHLPDLAGAVSEGCRILRPGGLLVIDTLAATRLCRILAITVAERVPGGIPRGIHDPTLLVDRKALVRECARHGVQLTLAGLRPSALDLLRWLAGRGETVRLLKTSATAFLFQAWGVKKLDNG</sequence>
<evidence type="ECO:0000313" key="5">
    <source>
        <dbReference type="EMBL" id="REH46115.1"/>
    </source>
</evidence>
<gene>
    <name evidence="5" type="ORF">BCF44_107248</name>
</gene>
<keyword evidence="2 5" id="KW-0808">Transferase</keyword>
<reference evidence="5 6" key="1">
    <citation type="submission" date="2018-08" db="EMBL/GenBank/DDBJ databases">
        <title>Genomic Encyclopedia of Archaeal and Bacterial Type Strains, Phase II (KMG-II): from individual species to whole genera.</title>
        <authorList>
            <person name="Goeker M."/>
        </authorList>
    </citation>
    <scope>NUCLEOTIDE SEQUENCE [LARGE SCALE GENOMIC DNA]</scope>
    <source>
        <strain evidence="5 6">DSM 45791</strain>
    </source>
</reference>
<protein>
    <submittedName>
        <fullName evidence="5">2-polyprenyl-6-hydroxyphenyl methylase/3-demethylubiquinone-9 3-methyltransferase</fullName>
    </submittedName>
</protein>
<comment type="caution">
    <text evidence="5">The sequence shown here is derived from an EMBL/GenBank/DDBJ whole genome shotgun (WGS) entry which is preliminary data.</text>
</comment>
<dbReference type="SUPFAM" id="SSF53335">
    <property type="entry name" value="S-adenosyl-L-methionine-dependent methyltransferases"/>
    <property type="match status" value="1"/>
</dbReference>
<dbReference type="InterPro" id="IPR029063">
    <property type="entry name" value="SAM-dependent_MTases_sf"/>
</dbReference>
<keyword evidence="1 5" id="KW-0489">Methyltransferase</keyword>
<dbReference type="AlphaFoldDB" id="A0A3E0HJ63"/>
<accession>A0A3E0HJ63</accession>
<dbReference type="CDD" id="cd02440">
    <property type="entry name" value="AdoMet_MTases"/>
    <property type="match status" value="1"/>
</dbReference>
<keyword evidence="5" id="KW-0830">Ubiquinone</keyword>
<dbReference type="Pfam" id="PF08241">
    <property type="entry name" value="Methyltransf_11"/>
    <property type="match status" value="1"/>
</dbReference>
<organism evidence="5 6">
    <name type="scientific">Kutzneria buriramensis</name>
    <dbReference type="NCBI Taxonomy" id="1045776"/>
    <lineage>
        <taxon>Bacteria</taxon>
        <taxon>Bacillati</taxon>
        <taxon>Actinomycetota</taxon>
        <taxon>Actinomycetes</taxon>
        <taxon>Pseudonocardiales</taxon>
        <taxon>Pseudonocardiaceae</taxon>
        <taxon>Kutzneria</taxon>
    </lineage>
</organism>
<dbReference type="GO" id="GO:0010420">
    <property type="term" value="F:polyprenyldihydroxybenzoate methyltransferase activity"/>
    <property type="evidence" value="ECO:0007669"/>
    <property type="project" value="TreeGrafter"/>
</dbReference>